<evidence type="ECO:0000313" key="3">
    <source>
        <dbReference type="Proteomes" id="UP000824469"/>
    </source>
</evidence>
<evidence type="ECO:0000256" key="1">
    <source>
        <dbReference type="SAM" id="MobiDB-lite"/>
    </source>
</evidence>
<comment type="caution">
    <text evidence="2">The sequence shown here is derived from an EMBL/GenBank/DDBJ whole genome shotgun (WGS) entry which is preliminary data.</text>
</comment>
<feature type="non-terminal residue" evidence="2">
    <location>
        <position position="1"/>
    </location>
</feature>
<evidence type="ECO:0000313" key="2">
    <source>
        <dbReference type="EMBL" id="KAH9306182.1"/>
    </source>
</evidence>
<name>A0AA38FL54_TAXCH</name>
<organism evidence="2 3">
    <name type="scientific">Taxus chinensis</name>
    <name type="common">Chinese yew</name>
    <name type="synonym">Taxus wallichiana var. chinensis</name>
    <dbReference type="NCBI Taxonomy" id="29808"/>
    <lineage>
        <taxon>Eukaryota</taxon>
        <taxon>Viridiplantae</taxon>
        <taxon>Streptophyta</taxon>
        <taxon>Embryophyta</taxon>
        <taxon>Tracheophyta</taxon>
        <taxon>Spermatophyta</taxon>
        <taxon>Pinopsida</taxon>
        <taxon>Pinidae</taxon>
        <taxon>Conifers II</taxon>
        <taxon>Cupressales</taxon>
        <taxon>Taxaceae</taxon>
        <taxon>Taxus</taxon>
    </lineage>
</organism>
<accession>A0AA38FL54</accession>
<protein>
    <submittedName>
        <fullName evidence="2">Uncharacterized protein</fullName>
    </submittedName>
</protein>
<dbReference type="EMBL" id="JAHRHJ020000008">
    <property type="protein sequence ID" value="KAH9306182.1"/>
    <property type="molecule type" value="Genomic_DNA"/>
</dbReference>
<feature type="region of interest" description="Disordered" evidence="1">
    <location>
        <begin position="1"/>
        <end position="33"/>
    </location>
</feature>
<reference evidence="2 3" key="1">
    <citation type="journal article" date="2021" name="Nat. Plants">
        <title>The Taxus genome provides insights into paclitaxel biosynthesis.</title>
        <authorList>
            <person name="Xiong X."/>
            <person name="Gou J."/>
            <person name="Liao Q."/>
            <person name="Li Y."/>
            <person name="Zhou Q."/>
            <person name="Bi G."/>
            <person name="Li C."/>
            <person name="Du R."/>
            <person name="Wang X."/>
            <person name="Sun T."/>
            <person name="Guo L."/>
            <person name="Liang H."/>
            <person name="Lu P."/>
            <person name="Wu Y."/>
            <person name="Zhang Z."/>
            <person name="Ro D.K."/>
            <person name="Shang Y."/>
            <person name="Huang S."/>
            <person name="Yan J."/>
        </authorList>
    </citation>
    <scope>NUCLEOTIDE SEQUENCE [LARGE SCALE GENOMIC DNA]</scope>
    <source>
        <strain evidence="2">Ta-2019</strain>
    </source>
</reference>
<sequence>YSLLGKGDTGARDVEGKADGGRGRFTHGGNRGAMEVGGIGWAGGVREREGNVMGSKEVID</sequence>
<keyword evidence="3" id="KW-1185">Reference proteome</keyword>
<feature type="compositionally biased region" description="Basic and acidic residues" evidence="1">
    <location>
        <begin position="9"/>
        <end position="22"/>
    </location>
</feature>
<feature type="non-terminal residue" evidence="2">
    <location>
        <position position="60"/>
    </location>
</feature>
<gene>
    <name evidence="2" type="ORF">KI387_010586</name>
</gene>
<dbReference type="AlphaFoldDB" id="A0AA38FL54"/>
<proteinExistence type="predicted"/>
<dbReference type="Proteomes" id="UP000824469">
    <property type="component" value="Unassembled WGS sequence"/>
</dbReference>